<dbReference type="AlphaFoldDB" id="A0A7X1KM42"/>
<dbReference type="PROSITE" id="PS51257">
    <property type="entry name" value="PROKAR_LIPOPROTEIN"/>
    <property type="match status" value="1"/>
</dbReference>
<evidence type="ECO:0000313" key="13">
    <source>
        <dbReference type="EMBL" id="MBC2665998.1"/>
    </source>
</evidence>
<comment type="caution">
    <text evidence="13">The sequence shown here is derived from an EMBL/GenBank/DDBJ whole genome shotgun (WGS) entry which is preliminary data.</text>
</comment>
<dbReference type="InterPro" id="IPR036942">
    <property type="entry name" value="Beta-barrel_TonB_sf"/>
</dbReference>
<evidence type="ECO:0000256" key="4">
    <source>
        <dbReference type="ARBA" id="ARBA00022692"/>
    </source>
</evidence>
<dbReference type="GO" id="GO:0009279">
    <property type="term" value="C:cell outer membrane"/>
    <property type="evidence" value="ECO:0007669"/>
    <property type="project" value="UniProtKB-SubCell"/>
</dbReference>
<dbReference type="InterPro" id="IPR039426">
    <property type="entry name" value="TonB-dep_rcpt-like"/>
</dbReference>
<keyword evidence="7 8" id="KW-0998">Cell outer membrane</keyword>
<dbReference type="InterPro" id="IPR000531">
    <property type="entry name" value="Beta-barrel_TonB"/>
</dbReference>
<proteinExistence type="inferred from homology"/>
<comment type="subcellular location">
    <subcellularLocation>
        <location evidence="1 8">Cell outer membrane</location>
        <topology evidence="1 8">Multi-pass membrane protein</topology>
    </subcellularLocation>
</comment>
<feature type="domain" description="TonB-dependent receptor plug" evidence="12">
    <location>
        <begin position="49"/>
        <end position="167"/>
    </location>
</feature>
<feature type="signal peptide" evidence="10">
    <location>
        <begin position="1"/>
        <end position="25"/>
    </location>
</feature>
<feature type="domain" description="TonB-dependent receptor-like beta-barrel" evidence="11">
    <location>
        <begin position="463"/>
        <end position="920"/>
    </location>
</feature>
<dbReference type="Proteomes" id="UP000566813">
    <property type="component" value="Unassembled WGS sequence"/>
</dbReference>
<evidence type="ECO:0000256" key="2">
    <source>
        <dbReference type="ARBA" id="ARBA00022448"/>
    </source>
</evidence>
<dbReference type="InterPro" id="IPR012910">
    <property type="entry name" value="Plug_dom"/>
</dbReference>
<evidence type="ECO:0000313" key="14">
    <source>
        <dbReference type="Proteomes" id="UP000566813"/>
    </source>
</evidence>
<sequence length="962" mass="102647">MSQKNYIFSLLSGASLFACPMVAHAQAAAEAAPSEDIVVTGSRTTKNGNDSPTPVTVVSKDMLTDVRPTSITESLNVLPVFSGSRGQTTNPSATGGVGGGNGNAAQLNLRNVGATRTLVLMDGRRVPPSSFTNIVDADVIPQMLIERVDTVTGGVSAVYGSDAVSGVVNFITNKNFNGVKATASAGISQYGDGRQVNLGIAAGTKIGDRGHFEMSYEFRDDTGVLRRSDRSWFTRPTVVASVVGSTAAAGSAANPWTLIENTTLANFPFGGRIIGCGTACGLAGQYFATDGTLSAFANGTATGTSGIQSGGAGGYADNSLKSAQRTHQAFARFDYELSDAVKFWAIGSYNYKRNSFFADDIQLSAVTMNRANAFLLPAYQSQMTASTFTFSRTLAQAERFNGIPVTTQYMFAGGLTGKVAEWDWNVAYTRGTSKLETLLRNNVNNQKLAASLDSVLVGSTPTCYAATQSATAAAYADCKPLNVFGPTSSSAAALDYILDDTNYVAWTRQHDVTADISGSPFDTWAGPVNVALSGEWRFQDFRSQSEATPTQYAVCPPTSTGGVLNCTPFNPATGAGTILYRQTFPASPKISQSVWEVAAEATVPLLRDVPLIQSFDVNGAVRYTKYNTVGEYWTWKLGADWKVTDDLRFRGTLSRDIRAPTLNDLFAPTSVVIVNNNDLKAGSPVPAPGQLPSVNQSNPNLTAEIGNTLTAGAVYKPSFAPGFSFAVDYYRIKIKNAITTVQGFQQPIQQGCYDQGIQLYCDLIVRNSSGAVTSWLVRPVNLSVVETYGFDFEANYAGQLGGRPLMLRALAAWQPHIRYIQPGTTTLDQGGVAFGPTGLIASPSWRVTGIMSYQVTDGFKFDVMYRWRNKLKISGNPTDNFVAGQGTMPAYGQASLNLSWKVPDGRLVEQSEFFINIQNLFNVNPPIGNQTNTGTGAGGFGGFAVGDDPIGRYFTAGVRVKF</sequence>
<accession>A0A7X1KM42</accession>
<evidence type="ECO:0000256" key="8">
    <source>
        <dbReference type="PROSITE-ProRule" id="PRU01360"/>
    </source>
</evidence>
<evidence type="ECO:0000256" key="7">
    <source>
        <dbReference type="ARBA" id="ARBA00023237"/>
    </source>
</evidence>
<gene>
    <name evidence="13" type="ORF">H7F51_10710</name>
</gene>
<evidence type="ECO:0000256" key="5">
    <source>
        <dbReference type="ARBA" id="ARBA00023077"/>
    </source>
</evidence>
<dbReference type="SUPFAM" id="SSF56935">
    <property type="entry name" value="Porins"/>
    <property type="match status" value="1"/>
</dbReference>
<dbReference type="PROSITE" id="PS52016">
    <property type="entry name" value="TONB_DEPENDENT_REC_3"/>
    <property type="match status" value="1"/>
</dbReference>
<dbReference type="Gene3D" id="2.40.170.20">
    <property type="entry name" value="TonB-dependent receptor, beta-barrel domain"/>
    <property type="match status" value="1"/>
</dbReference>
<dbReference type="PANTHER" id="PTHR47234:SF3">
    <property type="entry name" value="SECRETIN_TONB SHORT N-TERMINAL DOMAIN-CONTAINING PROTEIN"/>
    <property type="match status" value="1"/>
</dbReference>
<protein>
    <submittedName>
        <fullName evidence="13">TonB-dependent receptor</fullName>
    </submittedName>
</protein>
<dbReference type="RefSeq" id="WP_185664302.1">
    <property type="nucleotide sequence ID" value="NZ_JACLAW010000007.1"/>
</dbReference>
<dbReference type="Gene3D" id="2.170.130.10">
    <property type="entry name" value="TonB-dependent receptor, plug domain"/>
    <property type="match status" value="1"/>
</dbReference>
<evidence type="ECO:0000256" key="9">
    <source>
        <dbReference type="RuleBase" id="RU003357"/>
    </source>
</evidence>
<keyword evidence="10" id="KW-0732">Signal</keyword>
<evidence type="ECO:0000256" key="6">
    <source>
        <dbReference type="ARBA" id="ARBA00023136"/>
    </source>
</evidence>
<keyword evidence="2 8" id="KW-0813">Transport</keyword>
<dbReference type="PANTHER" id="PTHR47234">
    <property type="match status" value="1"/>
</dbReference>
<evidence type="ECO:0000256" key="10">
    <source>
        <dbReference type="SAM" id="SignalP"/>
    </source>
</evidence>
<evidence type="ECO:0000259" key="11">
    <source>
        <dbReference type="Pfam" id="PF00593"/>
    </source>
</evidence>
<evidence type="ECO:0000256" key="3">
    <source>
        <dbReference type="ARBA" id="ARBA00022452"/>
    </source>
</evidence>
<keyword evidence="3 8" id="KW-1134">Transmembrane beta strand</keyword>
<keyword evidence="6 8" id="KW-0472">Membrane</keyword>
<keyword evidence="14" id="KW-1185">Reference proteome</keyword>
<comment type="similarity">
    <text evidence="8 9">Belongs to the TonB-dependent receptor family.</text>
</comment>
<dbReference type="InterPro" id="IPR037066">
    <property type="entry name" value="Plug_dom_sf"/>
</dbReference>
<name>A0A7X1KM42_9SPHN</name>
<feature type="chain" id="PRO_5031217394" evidence="10">
    <location>
        <begin position="26"/>
        <end position="962"/>
    </location>
</feature>
<evidence type="ECO:0000256" key="1">
    <source>
        <dbReference type="ARBA" id="ARBA00004571"/>
    </source>
</evidence>
<keyword evidence="13" id="KW-0675">Receptor</keyword>
<organism evidence="13 14">
    <name type="scientific">Novosphingobium flavum</name>
    <dbReference type="NCBI Taxonomy" id="1778672"/>
    <lineage>
        <taxon>Bacteria</taxon>
        <taxon>Pseudomonadati</taxon>
        <taxon>Pseudomonadota</taxon>
        <taxon>Alphaproteobacteria</taxon>
        <taxon>Sphingomonadales</taxon>
        <taxon>Sphingomonadaceae</taxon>
        <taxon>Novosphingobium</taxon>
    </lineage>
</organism>
<dbReference type="Pfam" id="PF00593">
    <property type="entry name" value="TonB_dep_Rec_b-barrel"/>
    <property type="match status" value="1"/>
</dbReference>
<evidence type="ECO:0000259" key="12">
    <source>
        <dbReference type="Pfam" id="PF07715"/>
    </source>
</evidence>
<dbReference type="EMBL" id="JACLAW010000007">
    <property type="protein sequence ID" value="MBC2665998.1"/>
    <property type="molecule type" value="Genomic_DNA"/>
</dbReference>
<keyword evidence="5 9" id="KW-0798">TonB box</keyword>
<reference evidence="13 14" key="1">
    <citation type="submission" date="2020-08" db="EMBL/GenBank/DDBJ databases">
        <title>The genome sequence of type strain Novosphingobium flavum NBRC 111647.</title>
        <authorList>
            <person name="Liu Y."/>
        </authorList>
    </citation>
    <scope>NUCLEOTIDE SEQUENCE [LARGE SCALE GENOMIC DNA]</scope>
    <source>
        <strain evidence="13 14">NBRC 111647</strain>
    </source>
</reference>
<dbReference type="Pfam" id="PF07715">
    <property type="entry name" value="Plug"/>
    <property type="match status" value="1"/>
</dbReference>
<keyword evidence="4 8" id="KW-0812">Transmembrane</keyword>